<dbReference type="InterPro" id="IPR027795">
    <property type="entry name" value="CASTOR_ACT_dom"/>
</dbReference>
<reference evidence="2 3" key="1">
    <citation type="journal article" date="2016" name="Nat. Commun.">
        <title>Thousands of microbial genomes shed light on interconnected biogeochemical processes in an aquifer system.</title>
        <authorList>
            <person name="Anantharaman K."/>
            <person name="Brown C.T."/>
            <person name="Hug L.A."/>
            <person name="Sharon I."/>
            <person name="Castelle C.J."/>
            <person name="Probst A.J."/>
            <person name="Thomas B.C."/>
            <person name="Singh A."/>
            <person name="Wilkins M.J."/>
            <person name="Karaoz U."/>
            <person name="Brodie E.L."/>
            <person name="Williams K.H."/>
            <person name="Hubbard S.S."/>
            <person name="Banfield J.F."/>
        </authorList>
    </citation>
    <scope>NUCLEOTIDE SEQUENCE [LARGE SCALE GENOMIC DNA]</scope>
</reference>
<dbReference type="PIRSF" id="PIRSF008459">
    <property type="entry name" value="UCP008459"/>
    <property type="match status" value="1"/>
</dbReference>
<organism evidence="2 3">
    <name type="scientific">Candidatus Wildermuthbacteria bacterium RIFCSPHIGHO2_02_FULL_47_12</name>
    <dbReference type="NCBI Taxonomy" id="1802451"/>
    <lineage>
        <taxon>Bacteria</taxon>
        <taxon>Candidatus Wildermuthiibacteriota</taxon>
    </lineage>
</organism>
<feature type="domain" description="CASTOR ACT" evidence="1">
    <location>
        <begin position="60"/>
        <end position="122"/>
    </location>
</feature>
<dbReference type="PANTHER" id="PTHR39199:SF1">
    <property type="entry name" value="BLR5128 PROTEIN"/>
    <property type="match status" value="1"/>
</dbReference>
<dbReference type="AlphaFoldDB" id="A0A1G2R373"/>
<evidence type="ECO:0000313" key="3">
    <source>
        <dbReference type="Proteomes" id="UP000176901"/>
    </source>
</evidence>
<dbReference type="Pfam" id="PF13840">
    <property type="entry name" value="ACT_7"/>
    <property type="match status" value="1"/>
</dbReference>
<dbReference type="Gene3D" id="3.30.2130.10">
    <property type="entry name" value="VC0802-like"/>
    <property type="match status" value="1"/>
</dbReference>
<dbReference type="Proteomes" id="UP000176901">
    <property type="component" value="Unassembled WGS sequence"/>
</dbReference>
<accession>A0A1G2R373</accession>
<dbReference type="EMBL" id="MHTW01000014">
    <property type="protein sequence ID" value="OHA67334.1"/>
    <property type="molecule type" value="Genomic_DNA"/>
</dbReference>
<dbReference type="InterPro" id="IPR045865">
    <property type="entry name" value="ACT-like_dom_sf"/>
</dbReference>
<dbReference type="STRING" id="1802451.A3C82_01655"/>
<evidence type="ECO:0000313" key="2">
    <source>
        <dbReference type="EMBL" id="OHA67334.1"/>
    </source>
</evidence>
<name>A0A1G2R373_9BACT</name>
<sequence length="131" mass="14938">MKKPEDYFNNGEVYVWKETFAVAKSKKPLPDAVVTIQDKNEITVIIDQEKLEAHKDDLVEIDKDWKIITFDMLLPLDMVGWIAKVSDILADEKISILILSAYSTDHVLVKTSDLEKAVNKLQSMGCRISEK</sequence>
<gene>
    <name evidence="2" type="ORF">A3C82_01655</name>
</gene>
<dbReference type="InterPro" id="IPR016540">
    <property type="entry name" value="UCP008459"/>
</dbReference>
<evidence type="ECO:0000259" key="1">
    <source>
        <dbReference type="Pfam" id="PF13840"/>
    </source>
</evidence>
<dbReference type="PANTHER" id="PTHR39199">
    <property type="entry name" value="BLR5128 PROTEIN"/>
    <property type="match status" value="1"/>
</dbReference>
<comment type="caution">
    <text evidence="2">The sequence shown here is derived from an EMBL/GenBank/DDBJ whole genome shotgun (WGS) entry which is preliminary data.</text>
</comment>
<dbReference type="SUPFAM" id="SSF55021">
    <property type="entry name" value="ACT-like"/>
    <property type="match status" value="1"/>
</dbReference>
<proteinExistence type="predicted"/>
<protein>
    <recommendedName>
        <fullName evidence="1">CASTOR ACT domain-containing protein</fullName>
    </recommendedName>
</protein>